<dbReference type="InterPro" id="IPR002477">
    <property type="entry name" value="Peptidoglycan-bd-like"/>
</dbReference>
<comment type="caution">
    <text evidence="3">The sequence shown here is derived from an EMBL/GenBank/DDBJ whole genome shotgun (WGS) entry which is preliminary data.</text>
</comment>
<accession>A0A644T650</accession>
<dbReference type="InterPro" id="IPR036365">
    <property type="entry name" value="PGBD-like_sf"/>
</dbReference>
<evidence type="ECO:0000259" key="2">
    <source>
        <dbReference type="Pfam" id="PF01471"/>
    </source>
</evidence>
<dbReference type="AlphaFoldDB" id="A0A644T650"/>
<organism evidence="3">
    <name type="scientific">bioreactor metagenome</name>
    <dbReference type="NCBI Taxonomy" id="1076179"/>
    <lineage>
        <taxon>unclassified sequences</taxon>
        <taxon>metagenomes</taxon>
        <taxon>ecological metagenomes</taxon>
    </lineage>
</organism>
<dbReference type="InterPro" id="IPR036366">
    <property type="entry name" value="PGBDSf"/>
</dbReference>
<comment type="subcellular location">
    <subcellularLocation>
        <location evidence="1">Cell envelope</location>
    </subcellularLocation>
</comment>
<sequence>MKKALLTIFVLILSIFSFNVSSAQTTYGCYTFKYYLIRGSTDASTQGEVSRLQGILYNAGFLETEPTGYFGVLTENAVRKYQYSKNIQATGTVGPVTRTSLSNCSNQNTQTGTGGALTVDFHSFNKKTTLPVPYGSILVLPNLTQDSSFPGYVFDGWYVNSNFATKYNSSIIASSQALYAKWVKSCNQSSMVVYPNDCPSSSSNTTTTTTTTTTTGTIPYQPMSDEMKECSYGSYTLTIPVEITCP</sequence>
<dbReference type="Pfam" id="PF01471">
    <property type="entry name" value="PG_binding_1"/>
    <property type="match status" value="1"/>
</dbReference>
<name>A0A644T650_9ZZZZ</name>
<dbReference type="InterPro" id="IPR042229">
    <property type="entry name" value="Listeria/Bacterioides_rpt_sf"/>
</dbReference>
<dbReference type="Gene3D" id="1.10.101.10">
    <property type="entry name" value="PGBD-like superfamily/PGBD"/>
    <property type="match status" value="1"/>
</dbReference>
<dbReference type="Pfam" id="PF09479">
    <property type="entry name" value="Flg_new"/>
    <property type="match status" value="1"/>
</dbReference>
<evidence type="ECO:0000256" key="1">
    <source>
        <dbReference type="ARBA" id="ARBA00004196"/>
    </source>
</evidence>
<gene>
    <name evidence="3" type="ORF">SDC9_08018</name>
</gene>
<dbReference type="EMBL" id="VSSQ01000017">
    <property type="protein sequence ID" value="MPL62398.1"/>
    <property type="molecule type" value="Genomic_DNA"/>
</dbReference>
<dbReference type="Gene3D" id="2.60.40.4270">
    <property type="entry name" value="Listeria-Bacteroides repeat domain"/>
    <property type="match status" value="1"/>
</dbReference>
<feature type="domain" description="Peptidoglycan binding-like" evidence="2">
    <location>
        <begin position="46"/>
        <end position="101"/>
    </location>
</feature>
<proteinExistence type="predicted"/>
<protein>
    <recommendedName>
        <fullName evidence="2">Peptidoglycan binding-like domain-containing protein</fullName>
    </recommendedName>
</protein>
<dbReference type="InterPro" id="IPR013378">
    <property type="entry name" value="InlB-like_B-rpt"/>
</dbReference>
<dbReference type="NCBIfam" id="TIGR02543">
    <property type="entry name" value="List_Bact_rpt"/>
    <property type="match status" value="1"/>
</dbReference>
<dbReference type="SUPFAM" id="SSF47090">
    <property type="entry name" value="PGBD-like"/>
    <property type="match status" value="1"/>
</dbReference>
<reference evidence="3" key="1">
    <citation type="submission" date="2019-08" db="EMBL/GenBank/DDBJ databases">
        <authorList>
            <person name="Kucharzyk K."/>
            <person name="Murdoch R.W."/>
            <person name="Higgins S."/>
            <person name="Loffler F."/>
        </authorList>
    </citation>
    <scope>NUCLEOTIDE SEQUENCE</scope>
</reference>
<dbReference type="PROSITE" id="PS51257">
    <property type="entry name" value="PROKAR_LIPOPROTEIN"/>
    <property type="match status" value="1"/>
</dbReference>
<dbReference type="GO" id="GO:0030313">
    <property type="term" value="C:cell envelope"/>
    <property type="evidence" value="ECO:0007669"/>
    <property type="project" value="UniProtKB-SubCell"/>
</dbReference>
<evidence type="ECO:0000313" key="3">
    <source>
        <dbReference type="EMBL" id="MPL62398.1"/>
    </source>
</evidence>